<gene>
    <name evidence="3" type="ORF">R77564_02309</name>
    <name evidence="2" type="ORF">R77567_02306</name>
</gene>
<dbReference type="EMBL" id="CAUDLI010000004">
    <property type="protein sequence ID" value="CAJ0877497.1"/>
    <property type="molecule type" value="Genomic_DNA"/>
</dbReference>
<dbReference type="Proteomes" id="UP001190491">
    <property type="component" value="Unassembled WGS sequence"/>
</dbReference>
<keyword evidence="1" id="KW-1133">Transmembrane helix</keyword>
<sequence>MTTRQILFAYVGGLLWGMLLIVGAAVTLAAVARDVLPRLSP</sequence>
<dbReference type="RefSeq" id="WP_269321395.1">
    <property type="nucleotide sequence ID" value="NZ_CAUDKO010000004.1"/>
</dbReference>
<comment type="caution">
    <text evidence="2">The sequence shown here is derived from an EMBL/GenBank/DDBJ whole genome shotgun (WGS) entry which is preliminary data.</text>
</comment>
<evidence type="ECO:0000313" key="5">
    <source>
        <dbReference type="Proteomes" id="UP001190491"/>
    </source>
</evidence>
<feature type="transmembrane region" description="Helical" evidence="1">
    <location>
        <begin position="7"/>
        <end position="32"/>
    </location>
</feature>
<evidence type="ECO:0000313" key="3">
    <source>
        <dbReference type="EMBL" id="CAJ0877497.1"/>
    </source>
</evidence>
<proteinExistence type="predicted"/>
<accession>A0AAD2F543</accession>
<evidence type="ECO:0000313" key="2">
    <source>
        <dbReference type="EMBL" id="CAJ0869566.1"/>
    </source>
</evidence>
<evidence type="ECO:0000313" key="4">
    <source>
        <dbReference type="Proteomes" id="UP001189792"/>
    </source>
</evidence>
<name>A0AAD2F543_9RALS</name>
<keyword evidence="1" id="KW-0812">Transmembrane</keyword>
<dbReference type="Proteomes" id="UP001189792">
    <property type="component" value="Unassembled WGS sequence"/>
</dbReference>
<keyword evidence="4" id="KW-1185">Reference proteome</keyword>
<keyword evidence="1" id="KW-0472">Membrane</keyword>
<evidence type="ECO:0008006" key="6">
    <source>
        <dbReference type="Google" id="ProtNLM"/>
    </source>
</evidence>
<dbReference type="AlphaFoldDB" id="A0AAD2F543"/>
<evidence type="ECO:0000256" key="1">
    <source>
        <dbReference type="SAM" id="Phobius"/>
    </source>
</evidence>
<organism evidence="2 5">
    <name type="scientific">Ralstonia flatus</name>
    <dbReference type="NCBI Taxonomy" id="3058601"/>
    <lineage>
        <taxon>Bacteria</taxon>
        <taxon>Pseudomonadati</taxon>
        <taxon>Pseudomonadota</taxon>
        <taxon>Betaproteobacteria</taxon>
        <taxon>Burkholderiales</taxon>
        <taxon>Burkholderiaceae</taxon>
        <taxon>Ralstonia</taxon>
    </lineage>
</organism>
<reference evidence="2 4" key="1">
    <citation type="submission" date="2023-07" db="EMBL/GenBank/DDBJ databases">
        <authorList>
            <person name="Peeters C."/>
        </authorList>
    </citation>
    <scope>NUCLEOTIDE SEQUENCE</scope>
    <source>
        <strain evidence="3 4">LMG 32965</strain>
        <strain evidence="2">R-77567</strain>
    </source>
</reference>
<protein>
    <recommendedName>
        <fullName evidence="6">Transmembrane protein</fullName>
    </recommendedName>
</protein>
<dbReference type="EMBL" id="CAUDKO010000004">
    <property type="protein sequence ID" value="CAJ0869566.1"/>
    <property type="molecule type" value="Genomic_DNA"/>
</dbReference>